<evidence type="ECO:0000313" key="3">
    <source>
        <dbReference type="Proteomes" id="UP000392064"/>
    </source>
</evidence>
<sequence>MHPCPCCGYRTLPGRGDYDLCPVCWWEDEGVEPWEFSGPNGQTLMHAQHEYLSDERPYRPREGKVRAHSKKEARDPDWQPIARTPEMVARADRALAEFEREYDEEHRRFAEEIAADPEGPMKEYNAAVESLREHAPGLSHREVKGPLRQISSNHGVPWSAAHLELLSRLMTNEHYYDRRPLRTAQWMLRHARPRTYRQRWEEVRTGTIHFGFAR</sequence>
<gene>
    <name evidence="2" type="ORF">GEV26_06550</name>
</gene>
<dbReference type="KEGG" id="aef:GEV26_06550"/>
<evidence type="ECO:0000259" key="1">
    <source>
        <dbReference type="Pfam" id="PF14206"/>
    </source>
</evidence>
<name>A0A5Q2MH40_9ACTN</name>
<feature type="domain" description="Cysteine-rich CPCC" evidence="1">
    <location>
        <begin position="3"/>
        <end position="52"/>
    </location>
</feature>
<dbReference type="AlphaFoldDB" id="A0A5Q2MH40"/>
<keyword evidence="3" id="KW-1185">Reference proteome</keyword>
<dbReference type="InterPro" id="IPR025983">
    <property type="entry name" value="Cys_rich_CPCC"/>
</dbReference>
<protein>
    <recommendedName>
        <fullName evidence="1">Cysteine-rich CPCC domain-containing protein</fullName>
    </recommendedName>
</protein>
<dbReference type="EMBL" id="CP045737">
    <property type="protein sequence ID" value="QGG41051.1"/>
    <property type="molecule type" value="Genomic_DNA"/>
</dbReference>
<dbReference type="Pfam" id="PF14206">
    <property type="entry name" value="Cys_rich_CPCC"/>
    <property type="match status" value="1"/>
</dbReference>
<evidence type="ECO:0000313" key="2">
    <source>
        <dbReference type="EMBL" id="QGG41051.1"/>
    </source>
</evidence>
<proteinExistence type="predicted"/>
<dbReference type="Proteomes" id="UP000392064">
    <property type="component" value="Chromosome"/>
</dbReference>
<reference evidence="2 3" key="1">
    <citation type="submission" date="2019-11" db="EMBL/GenBank/DDBJ databases">
        <authorList>
            <person name="Li J."/>
        </authorList>
    </citation>
    <scope>NUCLEOTIDE SEQUENCE [LARGE SCALE GENOMIC DNA]</scope>
    <source>
        <strain evidence="2 3">MF47</strain>
    </source>
</reference>
<accession>A0A5Q2MH40</accession>
<dbReference type="RefSeq" id="WP_153652320.1">
    <property type="nucleotide sequence ID" value="NZ_CP045737.1"/>
</dbReference>
<organism evidence="2 3">
    <name type="scientific">Aeromicrobium yanjiei</name>
    <dbReference type="NCBI Taxonomy" id="2662028"/>
    <lineage>
        <taxon>Bacteria</taxon>
        <taxon>Bacillati</taxon>
        <taxon>Actinomycetota</taxon>
        <taxon>Actinomycetes</taxon>
        <taxon>Propionibacteriales</taxon>
        <taxon>Nocardioidaceae</taxon>
        <taxon>Aeromicrobium</taxon>
    </lineage>
</organism>